<dbReference type="VEuPathDB" id="FungiDB:VP01_3895g1"/>
<protein>
    <recommendedName>
        <fullName evidence="2">DUF3752 domain-containing protein</fullName>
    </recommendedName>
</protein>
<feature type="compositionally biased region" description="Pro residues" evidence="1">
    <location>
        <begin position="66"/>
        <end position="80"/>
    </location>
</feature>
<dbReference type="OrthoDB" id="73491at2759"/>
<proteinExistence type="predicted"/>
<name>A0A0L6USR5_9BASI</name>
<dbReference type="InterPro" id="IPR022226">
    <property type="entry name" value="DUF3752"/>
</dbReference>
<dbReference type="Proteomes" id="UP000037035">
    <property type="component" value="Unassembled WGS sequence"/>
</dbReference>
<comment type="caution">
    <text evidence="3">The sequence shown here is derived from an EMBL/GenBank/DDBJ whole genome shotgun (WGS) entry which is preliminary data.</text>
</comment>
<gene>
    <name evidence="3" type="ORF">VP01_3895g1</name>
</gene>
<dbReference type="PANTHER" id="PTHR46370:SF1">
    <property type="entry name" value="GPALPP MOTIFS-CONTAINING PROTEIN 1"/>
    <property type="match status" value="1"/>
</dbReference>
<accession>A0A0L6USR5</accession>
<reference evidence="3 4" key="1">
    <citation type="submission" date="2015-08" db="EMBL/GenBank/DDBJ databases">
        <title>Next Generation Sequencing and Analysis of the Genome of Puccinia sorghi L Schw, the Causal Agent of Maize Common Rust.</title>
        <authorList>
            <person name="Rochi L."/>
            <person name="Burguener G."/>
            <person name="Darino M."/>
            <person name="Turjanski A."/>
            <person name="Kreff E."/>
            <person name="Dieguez M.J."/>
            <person name="Sacco F."/>
        </authorList>
    </citation>
    <scope>NUCLEOTIDE SEQUENCE [LARGE SCALE GENOMIC DNA]</scope>
    <source>
        <strain evidence="3 4">RO10H11247</strain>
    </source>
</reference>
<organism evidence="3 4">
    <name type="scientific">Puccinia sorghi</name>
    <dbReference type="NCBI Taxonomy" id="27349"/>
    <lineage>
        <taxon>Eukaryota</taxon>
        <taxon>Fungi</taxon>
        <taxon>Dikarya</taxon>
        <taxon>Basidiomycota</taxon>
        <taxon>Pucciniomycotina</taxon>
        <taxon>Pucciniomycetes</taxon>
        <taxon>Pucciniales</taxon>
        <taxon>Pucciniaceae</taxon>
        <taxon>Puccinia</taxon>
    </lineage>
</organism>
<dbReference type="InterPro" id="IPR046331">
    <property type="entry name" value="GPAM1-like"/>
</dbReference>
<dbReference type="AlphaFoldDB" id="A0A0L6USR5"/>
<evidence type="ECO:0000313" key="3">
    <source>
        <dbReference type="EMBL" id="KNZ51591.1"/>
    </source>
</evidence>
<feature type="compositionally biased region" description="Basic and acidic residues" evidence="1">
    <location>
        <begin position="204"/>
        <end position="239"/>
    </location>
</feature>
<feature type="compositionally biased region" description="Basic and acidic residues" evidence="1">
    <location>
        <begin position="125"/>
        <end position="150"/>
    </location>
</feature>
<dbReference type="Pfam" id="PF12572">
    <property type="entry name" value="DUF3752"/>
    <property type="match status" value="1"/>
</dbReference>
<dbReference type="PANTHER" id="PTHR46370">
    <property type="entry name" value="GPALPP MOTIFS-CONTAINING PROTEIN 1"/>
    <property type="match status" value="1"/>
</dbReference>
<dbReference type="EMBL" id="LAVV01008940">
    <property type="protein sequence ID" value="KNZ51591.1"/>
    <property type="molecule type" value="Genomic_DNA"/>
</dbReference>
<evidence type="ECO:0000313" key="4">
    <source>
        <dbReference type="Proteomes" id="UP000037035"/>
    </source>
</evidence>
<evidence type="ECO:0000259" key="2">
    <source>
        <dbReference type="Pfam" id="PF12572"/>
    </source>
</evidence>
<evidence type="ECO:0000256" key="1">
    <source>
        <dbReference type="SAM" id="MobiDB-lite"/>
    </source>
</evidence>
<feature type="domain" description="DUF3752" evidence="2">
    <location>
        <begin position="154"/>
        <end position="324"/>
    </location>
</feature>
<feature type="region of interest" description="Disordered" evidence="1">
    <location>
        <begin position="1"/>
        <end position="239"/>
    </location>
</feature>
<feature type="compositionally biased region" description="Basic and acidic residues" evidence="1">
    <location>
        <begin position="19"/>
        <end position="28"/>
    </location>
</feature>
<keyword evidence="4" id="KW-1185">Reference proteome</keyword>
<sequence length="329" mass="36026">MSPPTAGPSTEQLDAGRTLGEKKERLEEAESESDSGSDDFMPRLPPALGSTTTTTKPAAVSRPIGPSLPPGYRPPSPTTIPDPDFHNKHDDDDDDQEDVAGPVPLPAHFASSSSSSSHNEGVQALHDREKRLQELERIQQENLRPKRDEWMLLPPKELDLQASVDPTKIKARGFKQTSKPHASSSGGGSTTATRTAGSLWTETPDERRQRLADEAVGKRRRAEEPGLDEHALLDHSKRAKRDALMRHQVDLHNKSSRNASLLELHKKAESNVTREETSLAGDKKKPSMVVWDHSAMMGVSSKFLSDAQKSELVKDAKGLGGRFGRGSFM</sequence>